<sequence>MAKLLSGPPVFTHPEWTHSNKSNYKNAELERAAAERLMAESERRCNETANTTDKTQKDVNKKLEQRIDDIKFWKKELDDKLDEITTETDNLLAYKVRLEKALEACIEPLHIAQECLRNRVNRKDIDLVHDDVQKELLKEVEMIQGVMALIQKTLEQTDEQIRLNRKAKYKLDKDLKDKGTALDIDQYCEELRNNSAGLAFRDGVAKIDANSVTPPDWEDFSDANILNAEREKCNSINLRSMIDGILQSTANDMKKQCEVVNTAFNCRIDETKDTKGKLENHLAKVFADIKNMEENIAVLEKNIADKEAPMKLAQTRLGIRQERPNVELCRDNVQYRLIEEVHQISASVESLRDALAKSNSSLKGLVRRQLELQEDIQVKSNTLMIDEVQCMGMRKSISIEKF</sequence>
<evidence type="ECO:0000256" key="9">
    <source>
        <dbReference type="ARBA" id="ARBA00045224"/>
    </source>
</evidence>
<dbReference type="PRINTS" id="PR00511">
    <property type="entry name" value="TEKTIN"/>
</dbReference>
<comment type="function">
    <text evidence="9">Microtubule inner protein (MIP) part of the dynein-decorated doublet microtubules (DMTs) in cilia and flagellar axoneme. Forms filamentous polymers in the walls of ciliary and flagellar microtubules.</text>
</comment>
<dbReference type="InterPro" id="IPR048256">
    <property type="entry name" value="Tektin-like"/>
</dbReference>
<dbReference type="InterPro" id="IPR000435">
    <property type="entry name" value="Tektins"/>
</dbReference>
<keyword evidence="4 10" id="KW-0282">Flagellum</keyword>
<dbReference type="GO" id="GO:0005634">
    <property type="term" value="C:nucleus"/>
    <property type="evidence" value="ECO:0007669"/>
    <property type="project" value="TreeGrafter"/>
</dbReference>
<dbReference type="EMBL" id="KJ394423">
    <property type="protein sequence ID" value="AHW80373.1"/>
    <property type="molecule type" value="mRNA"/>
</dbReference>
<keyword evidence="3" id="KW-0963">Cytoplasm</keyword>
<evidence type="ECO:0000256" key="7">
    <source>
        <dbReference type="ARBA" id="ARBA00023212"/>
    </source>
</evidence>
<evidence type="ECO:0000256" key="4">
    <source>
        <dbReference type="ARBA" id="ARBA00022846"/>
    </source>
</evidence>
<protein>
    <recommendedName>
        <fullName evidence="10">Tektin</fullName>
    </recommendedName>
</protein>
<reference evidence="12" key="1">
    <citation type="submission" date="2014-01" db="EMBL/GenBank/DDBJ databases">
        <authorList>
            <person name="Youngblom J."/>
            <person name="Adi A."/>
            <person name="Siemens N."/>
        </authorList>
    </citation>
    <scope>NUCLEOTIDE SEQUENCE</scope>
</reference>
<organism evidence="12">
    <name type="scientific">Cerebratulus lacteus</name>
    <name type="common">Milky ribbon worm</name>
    <name type="synonym">Micrura lactea</name>
    <dbReference type="NCBI Taxonomy" id="6221"/>
    <lineage>
        <taxon>Eukaryota</taxon>
        <taxon>Metazoa</taxon>
        <taxon>Spiralia</taxon>
        <taxon>Lophotrochozoa</taxon>
        <taxon>Nemertea</taxon>
        <taxon>Pilidiophora</taxon>
        <taxon>Heteronemertea</taxon>
        <taxon>Lineidae</taxon>
        <taxon>Cerebratulus</taxon>
    </lineage>
</organism>
<feature type="coiled-coil region" evidence="11">
    <location>
        <begin position="275"/>
        <end position="309"/>
    </location>
</feature>
<keyword evidence="5 11" id="KW-0175">Coiled coil</keyword>
<keyword evidence="7" id="KW-0206">Cytoskeleton</keyword>
<evidence type="ECO:0000313" key="12">
    <source>
        <dbReference type="EMBL" id="AHW80373.1"/>
    </source>
</evidence>
<evidence type="ECO:0000256" key="5">
    <source>
        <dbReference type="ARBA" id="ARBA00023054"/>
    </source>
</evidence>
<evidence type="ECO:0000256" key="1">
    <source>
        <dbReference type="ARBA" id="ARBA00004611"/>
    </source>
</evidence>
<evidence type="ECO:0000256" key="3">
    <source>
        <dbReference type="ARBA" id="ARBA00022490"/>
    </source>
</evidence>
<comment type="subcellular location">
    <subcellularLocation>
        <location evidence="10">Cytoplasm</location>
        <location evidence="10">Cytoskeleton</location>
        <location evidence="10">Cilium axoneme</location>
    </subcellularLocation>
    <subcellularLocation>
        <location evidence="1">Cytoplasm</location>
        <location evidence="1">Cytoskeleton</location>
        <location evidence="1">Flagellum axoneme</location>
    </subcellularLocation>
</comment>
<dbReference type="AlphaFoldDB" id="X5EYE6"/>
<keyword evidence="6 10" id="KW-0969">Cilium</keyword>
<evidence type="ECO:0000256" key="8">
    <source>
        <dbReference type="ARBA" id="ARBA00023273"/>
    </source>
</evidence>
<dbReference type="PANTHER" id="PTHR19960">
    <property type="entry name" value="TEKTIN"/>
    <property type="match status" value="1"/>
</dbReference>
<evidence type="ECO:0000256" key="6">
    <source>
        <dbReference type="ARBA" id="ARBA00023069"/>
    </source>
</evidence>
<dbReference type="GO" id="GO:0060294">
    <property type="term" value="P:cilium movement involved in cell motility"/>
    <property type="evidence" value="ECO:0007669"/>
    <property type="project" value="UniProtKB-UniRule"/>
</dbReference>
<dbReference type="GO" id="GO:0005930">
    <property type="term" value="C:axoneme"/>
    <property type="evidence" value="ECO:0007669"/>
    <property type="project" value="UniProtKB-SubCell"/>
</dbReference>
<feature type="coiled-coil region" evidence="11">
    <location>
        <begin position="24"/>
        <end position="51"/>
    </location>
</feature>
<comment type="similarity">
    <text evidence="2 10">Belongs to the tektin family.</text>
</comment>
<dbReference type="PANTHER" id="PTHR19960:SF25">
    <property type="entry name" value="TEKTIN-1"/>
    <property type="match status" value="1"/>
</dbReference>
<proteinExistence type="evidence at transcript level"/>
<dbReference type="GO" id="GO:0015630">
    <property type="term" value="C:microtubule cytoskeleton"/>
    <property type="evidence" value="ECO:0007669"/>
    <property type="project" value="UniProtKB-UniRule"/>
</dbReference>
<name>X5EYE6_CERLA</name>
<evidence type="ECO:0000256" key="2">
    <source>
        <dbReference type="ARBA" id="ARBA00007209"/>
    </source>
</evidence>
<dbReference type="Pfam" id="PF03148">
    <property type="entry name" value="Tektin"/>
    <property type="match status" value="1"/>
</dbReference>
<dbReference type="GO" id="GO:0060271">
    <property type="term" value="P:cilium assembly"/>
    <property type="evidence" value="ECO:0007669"/>
    <property type="project" value="UniProtKB-UniRule"/>
</dbReference>
<accession>X5EYE6</accession>
<keyword evidence="8 10" id="KW-0966">Cell projection</keyword>
<evidence type="ECO:0000256" key="10">
    <source>
        <dbReference type="RuleBase" id="RU367040"/>
    </source>
</evidence>
<evidence type="ECO:0000256" key="11">
    <source>
        <dbReference type="SAM" id="Coils"/>
    </source>
</evidence>